<evidence type="ECO:0000313" key="1">
    <source>
        <dbReference type="EMBL" id="KGN86223.1"/>
    </source>
</evidence>
<dbReference type="Proteomes" id="UP000030146">
    <property type="component" value="Unassembled WGS sequence"/>
</dbReference>
<protein>
    <recommendedName>
        <fullName evidence="3">Tetratricopeptide repeat protein</fullName>
    </recommendedName>
</protein>
<name>A0A0A2F5F6_9PORP</name>
<dbReference type="InterPro" id="IPR011990">
    <property type="entry name" value="TPR-like_helical_dom_sf"/>
</dbReference>
<dbReference type="EMBL" id="JRAK01000113">
    <property type="protein sequence ID" value="KGN86223.1"/>
    <property type="molecule type" value="Genomic_DNA"/>
</dbReference>
<accession>A0A0A2F5F6</accession>
<evidence type="ECO:0000313" key="2">
    <source>
        <dbReference type="Proteomes" id="UP000030146"/>
    </source>
</evidence>
<reference evidence="1 2" key="1">
    <citation type="submission" date="2014-08" db="EMBL/GenBank/DDBJ databases">
        <title>Porphyromonas gulae strain:COT-052_OH3439 Genome sequencing.</title>
        <authorList>
            <person name="Wallis C."/>
            <person name="Deusch O."/>
            <person name="O'Flynn C."/>
            <person name="Davis I."/>
            <person name="Jospin G."/>
            <person name="Darling A.E."/>
            <person name="Coil D.A."/>
            <person name="Alexiev A."/>
            <person name="Horsfall A."/>
            <person name="Kirkwood N."/>
            <person name="Harris S."/>
            <person name="Eisen J.A."/>
        </authorList>
    </citation>
    <scope>NUCLEOTIDE SEQUENCE [LARGE SCALE GENOMIC DNA]</scope>
    <source>
        <strain evidence="2">COT-052 OH3439</strain>
    </source>
</reference>
<keyword evidence="2" id="KW-1185">Reference proteome</keyword>
<organism evidence="1 2">
    <name type="scientific">Porphyromonas gulae</name>
    <dbReference type="NCBI Taxonomy" id="111105"/>
    <lineage>
        <taxon>Bacteria</taxon>
        <taxon>Pseudomonadati</taxon>
        <taxon>Bacteroidota</taxon>
        <taxon>Bacteroidia</taxon>
        <taxon>Bacteroidales</taxon>
        <taxon>Porphyromonadaceae</taxon>
        <taxon>Porphyromonas</taxon>
    </lineage>
</organism>
<dbReference type="RefSeq" id="WP_039425570.1">
    <property type="nucleotide sequence ID" value="NZ_JRAK01000113.1"/>
</dbReference>
<dbReference type="AlphaFoldDB" id="A0A0A2F5F6"/>
<evidence type="ECO:0008006" key="3">
    <source>
        <dbReference type="Google" id="ProtNLM"/>
    </source>
</evidence>
<dbReference type="SUPFAM" id="SSF48452">
    <property type="entry name" value="TPR-like"/>
    <property type="match status" value="1"/>
</dbReference>
<comment type="caution">
    <text evidence="1">The sequence shown here is derived from an EMBL/GenBank/DDBJ whole genome shotgun (WGS) entry which is preliminary data.</text>
</comment>
<proteinExistence type="predicted"/>
<sequence length="457" mass="52042">MTASIAQEYYKLHEEWRKIDVLPSWKLAVWVADYPDVDIITKFMDIEQSPVGKFNDLFFRFDTVYEGDTAAFEEKLWAEFISWFDPSPDPKMDLHRALYENHFLTELFAPKADLPHTVENLWSELLRFRKSINGITPDTHFCLYFPIVAYSKHNIAEWLRQVIGNIPDGLRLVTLDLAADRKIRINESDLCIYLHPKLNMAEAISNEMKKGGGDNDTVDIDARFRKQIIAVMDSTTEKLNNKTPHEVKKLLSITEEIGTTSSRISGLLIAAQAHFAIRDTRKSTAYTDEALDKAAEAMGNNEPSGYQVWKSCMLLKGALLYNESKYTEALLVYEDLATKASEQADAYYLMEARRLSGHLYYEKGEKQTAFEYMLLALASGAYLDISVRRQSTFLHAAHMALFLCTAIRPSSDVAILQDQLTEWLGKDWAKVLQEAGVNNDKTASKGMFSPKIQESLN</sequence>
<gene>
    <name evidence="1" type="ORF">HR15_08100</name>
</gene>
<dbReference type="Gene3D" id="1.25.40.10">
    <property type="entry name" value="Tetratricopeptide repeat domain"/>
    <property type="match status" value="1"/>
</dbReference>